<dbReference type="PROSITE" id="PS50164">
    <property type="entry name" value="GIY_YIG"/>
    <property type="match status" value="1"/>
</dbReference>
<accession>A0A0F5VD76</accession>
<dbReference type="Proteomes" id="UP000033633">
    <property type="component" value="Unassembled WGS sequence"/>
</dbReference>
<keyword evidence="4" id="KW-1185">Reference proteome</keyword>
<dbReference type="InterPro" id="IPR000305">
    <property type="entry name" value="GIY-YIG_endonuc"/>
</dbReference>
<sequence>MDKHPCVYILASKKNGTMYIGVTSNLVNRICLHKQKEEDGFTKKYNVLHLVYFEQADDMYSALQREKQLKKWRRQWKINLIEKYNPQWRDLYSEITGFPPSRE</sequence>
<dbReference type="EMBL" id="JWYV01000010">
    <property type="protein sequence ID" value="KKC99459.1"/>
    <property type="molecule type" value="Genomic_DNA"/>
</dbReference>
<dbReference type="PANTHER" id="PTHR34477:SF5">
    <property type="entry name" value="BSL5627 PROTEIN"/>
    <property type="match status" value="1"/>
</dbReference>
<dbReference type="Gene3D" id="3.40.1440.10">
    <property type="entry name" value="GIY-YIG endonuclease"/>
    <property type="match status" value="1"/>
</dbReference>
<evidence type="ECO:0000313" key="3">
    <source>
        <dbReference type="EMBL" id="KKC99459.1"/>
    </source>
</evidence>
<dbReference type="AlphaFoldDB" id="A0A0F5VD76"/>
<dbReference type="OrthoDB" id="9807770at2"/>
<reference evidence="3 4" key="1">
    <citation type="submission" date="2014-12" db="EMBL/GenBank/DDBJ databases">
        <title>Mercury Reductase activity and rhizosphere competence traits in the genome of root associated Photobacterium halotolerans MELD1.</title>
        <authorList>
            <person name="Mathew D.C."/>
            <person name="Huang C.-C."/>
        </authorList>
    </citation>
    <scope>NUCLEOTIDE SEQUENCE [LARGE SCALE GENOMIC DNA]</scope>
    <source>
        <strain evidence="3 4">MELD1</strain>
    </source>
</reference>
<evidence type="ECO:0000259" key="2">
    <source>
        <dbReference type="PROSITE" id="PS50164"/>
    </source>
</evidence>
<dbReference type="InterPro" id="IPR050190">
    <property type="entry name" value="UPF0213_domain"/>
</dbReference>
<dbReference type="PANTHER" id="PTHR34477">
    <property type="entry name" value="UPF0213 PROTEIN YHBQ"/>
    <property type="match status" value="1"/>
</dbReference>
<proteinExistence type="inferred from homology"/>
<protein>
    <recommendedName>
        <fullName evidence="2">GIY-YIG domain-containing protein</fullName>
    </recommendedName>
</protein>
<dbReference type="InterPro" id="IPR035901">
    <property type="entry name" value="GIY-YIG_endonuc_sf"/>
</dbReference>
<dbReference type="STRING" id="265726.KY46_12435"/>
<name>A0A0F5VD76_9GAMM</name>
<gene>
    <name evidence="3" type="ORF">KY46_12435</name>
</gene>
<dbReference type="Pfam" id="PF01541">
    <property type="entry name" value="GIY-YIG"/>
    <property type="match status" value="1"/>
</dbReference>
<dbReference type="CDD" id="cd10448">
    <property type="entry name" value="GIY-YIG_unchar_3"/>
    <property type="match status" value="1"/>
</dbReference>
<comment type="similarity">
    <text evidence="1">Belongs to the UPF0213 family.</text>
</comment>
<evidence type="ECO:0000313" key="4">
    <source>
        <dbReference type="Proteomes" id="UP000033633"/>
    </source>
</evidence>
<dbReference type="PATRIC" id="fig|265726.11.peg.690"/>
<dbReference type="SUPFAM" id="SSF82771">
    <property type="entry name" value="GIY-YIG endonuclease"/>
    <property type="match status" value="1"/>
</dbReference>
<evidence type="ECO:0000256" key="1">
    <source>
        <dbReference type="ARBA" id="ARBA00007435"/>
    </source>
</evidence>
<dbReference type="RefSeq" id="WP_046220965.1">
    <property type="nucleotide sequence ID" value="NZ_JWYV01000010.1"/>
</dbReference>
<feature type="domain" description="GIY-YIG" evidence="2">
    <location>
        <begin position="3"/>
        <end position="80"/>
    </location>
</feature>
<comment type="caution">
    <text evidence="3">The sequence shown here is derived from an EMBL/GenBank/DDBJ whole genome shotgun (WGS) entry which is preliminary data.</text>
</comment>
<organism evidence="3 4">
    <name type="scientific">Photobacterium halotolerans</name>
    <dbReference type="NCBI Taxonomy" id="265726"/>
    <lineage>
        <taxon>Bacteria</taxon>
        <taxon>Pseudomonadati</taxon>
        <taxon>Pseudomonadota</taxon>
        <taxon>Gammaproteobacteria</taxon>
        <taxon>Vibrionales</taxon>
        <taxon>Vibrionaceae</taxon>
        <taxon>Photobacterium</taxon>
    </lineage>
</organism>